<evidence type="ECO:0000256" key="5">
    <source>
        <dbReference type="ARBA" id="ARBA00023004"/>
    </source>
</evidence>
<keyword evidence="4" id="KW-0560">Oxidoreductase</keyword>
<dbReference type="EMBL" id="FMZX01000008">
    <property type="protein sequence ID" value="SDD46131.1"/>
    <property type="molecule type" value="Genomic_DNA"/>
</dbReference>
<dbReference type="InterPro" id="IPR051178">
    <property type="entry name" value="TfdA_dioxygenase"/>
</dbReference>
<accession>A0A1G6UXZ2</accession>
<protein>
    <submittedName>
        <fullName evidence="7">2,4-dichlorophenoxyacetate monooxygenase</fullName>
    </submittedName>
</protein>
<evidence type="ECO:0000313" key="8">
    <source>
        <dbReference type="Proteomes" id="UP000198925"/>
    </source>
</evidence>
<dbReference type="Pfam" id="PF02668">
    <property type="entry name" value="TauD"/>
    <property type="match status" value="1"/>
</dbReference>
<evidence type="ECO:0000313" key="7">
    <source>
        <dbReference type="EMBL" id="SDD46131.1"/>
    </source>
</evidence>
<dbReference type="Gene3D" id="3.60.130.10">
    <property type="entry name" value="Clavaminate synthase-like"/>
    <property type="match status" value="1"/>
</dbReference>
<sequence>MPLQLTPLHPLFAAEVSGVDLRQTPDPALCAEIDRAMDRYAVLVFRDQHLDDDQQMAFGEALGPLEQTRGVVDAHKMRLKHKQMADISNIDLDGKLLAADDRRRMFNLGNQLWHSDSSFKATPAKYSMLHARSVPPEGGDTEFADMRAAWDALPAKMQAKIRDMVTEHSLIFSRGQLGFTDYTEQERLDFAPVPQRLVRWHQGSQRHSIYLSSHIGRIIGWPVPEAMALIRQLLEHATQRQFVYAHQWRQWDLVIWDNRSTMHRARPYDDHTYPRDMRRVTLMDVAPTLEQQMAA</sequence>
<dbReference type="Proteomes" id="UP000198925">
    <property type="component" value="Unassembled WGS sequence"/>
</dbReference>
<keyword evidence="3" id="KW-0223">Dioxygenase</keyword>
<name>A0A1G6UXZ2_9PROT</name>
<dbReference type="OrthoDB" id="7346227at2"/>
<dbReference type="PANTHER" id="PTHR43779">
    <property type="entry name" value="DIOXYGENASE RV0097-RELATED"/>
    <property type="match status" value="1"/>
</dbReference>
<dbReference type="GO" id="GO:0004497">
    <property type="term" value="F:monooxygenase activity"/>
    <property type="evidence" value="ECO:0007669"/>
    <property type="project" value="UniProtKB-KW"/>
</dbReference>
<dbReference type="STRING" id="938405.SAMN02927895_04415"/>
<proteinExistence type="inferred from homology"/>
<evidence type="ECO:0000259" key="6">
    <source>
        <dbReference type="Pfam" id="PF02668"/>
    </source>
</evidence>
<evidence type="ECO:0000256" key="1">
    <source>
        <dbReference type="ARBA" id="ARBA00005896"/>
    </source>
</evidence>
<evidence type="ECO:0000256" key="4">
    <source>
        <dbReference type="ARBA" id="ARBA00023002"/>
    </source>
</evidence>
<dbReference type="RefSeq" id="WP_090568514.1">
    <property type="nucleotide sequence ID" value="NZ_FMXZ01000016.1"/>
</dbReference>
<dbReference type="PANTHER" id="PTHR43779:SF3">
    <property type="entry name" value="(3R)-3-[(CARBOXYMETHYL)AMINO]FATTY ACID OXYGENASE_DECARBOXYLASE"/>
    <property type="match status" value="1"/>
</dbReference>
<feature type="domain" description="TauD/TfdA-like" evidence="6">
    <location>
        <begin position="5"/>
        <end position="281"/>
    </location>
</feature>
<dbReference type="GO" id="GO:0046872">
    <property type="term" value="F:metal ion binding"/>
    <property type="evidence" value="ECO:0007669"/>
    <property type="project" value="UniProtKB-KW"/>
</dbReference>
<evidence type="ECO:0000256" key="2">
    <source>
        <dbReference type="ARBA" id="ARBA00022723"/>
    </source>
</evidence>
<reference evidence="7 8" key="1">
    <citation type="submission" date="2016-10" db="EMBL/GenBank/DDBJ databases">
        <authorList>
            <person name="de Groot N.N."/>
        </authorList>
    </citation>
    <scope>NUCLEOTIDE SEQUENCE [LARGE SCALE GENOMIC DNA]</scope>
    <source>
        <strain evidence="7 8">CPCC 100156</strain>
    </source>
</reference>
<keyword evidence="7" id="KW-0503">Monooxygenase</keyword>
<gene>
    <name evidence="7" type="ORF">SAMN04487779_100859</name>
</gene>
<keyword evidence="8" id="KW-1185">Reference proteome</keyword>
<comment type="similarity">
    <text evidence="1">Belongs to the TfdA dioxygenase family.</text>
</comment>
<dbReference type="InterPro" id="IPR003819">
    <property type="entry name" value="TauD/TfdA-like"/>
</dbReference>
<dbReference type="GO" id="GO:0016706">
    <property type="term" value="F:2-oxoglutarate-dependent dioxygenase activity"/>
    <property type="evidence" value="ECO:0007669"/>
    <property type="project" value="UniProtKB-ARBA"/>
</dbReference>
<dbReference type="AlphaFoldDB" id="A0A1G6UXZ2"/>
<evidence type="ECO:0000256" key="3">
    <source>
        <dbReference type="ARBA" id="ARBA00022964"/>
    </source>
</evidence>
<dbReference type="InterPro" id="IPR042098">
    <property type="entry name" value="TauD-like_sf"/>
</dbReference>
<keyword evidence="2" id="KW-0479">Metal-binding</keyword>
<organism evidence="7 8">
    <name type="scientific">Belnapia rosea</name>
    <dbReference type="NCBI Taxonomy" id="938405"/>
    <lineage>
        <taxon>Bacteria</taxon>
        <taxon>Pseudomonadati</taxon>
        <taxon>Pseudomonadota</taxon>
        <taxon>Alphaproteobacteria</taxon>
        <taxon>Acetobacterales</taxon>
        <taxon>Roseomonadaceae</taxon>
        <taxon>Belnapia</taxon>
    </lineage>
</organism>
<keyword evidence="5" id="KW-0408">Iron</keyword>
<dbReference type="SUPFAM" id="SSF51197">
    <property type="entry name" value="Clavaminate synthase-like"/>
    <property type="match status" value="1"/>
</dbReference>